<gene>
    <name evidence="1" type="ORF">B879_02934</name>
</gene>
<reference evidence="1 2" key="1">
    <citation type="journal article" date="2012" name="J. Bacteriol.">
        <title>Draft Genome Sequence of Cecembia lonarensis Strain LW9T, Isolated from Lonar Lake, a Haloalkaline Lake in India.</title>
        <authorList>
            <person name="Shivaji S."/>
            <person name="Ara S."/>
            <person name="Singh A."/>
            <person name="Pinnaka A.K."/>
        </authorList>
    </citation>
    <scope>NUCLEOTIDE SEQUENCE [LARGE SCALE GENOMIC DNA]</scope>
    <source>
        <strain evidence="1 2">LW9</strain>
    </source>
</reference>
<dbReference type="EMBL" id="AMGM01000052">
    <property type="protein sequence ID" value="EKB48470.1"/>
    <property type="molecule type" value="Genomic_DNA"/>
</dbReference>
<dbReference type="AlphaFoldDB" id="K1KWD5"/>
<dbReference type="Proteomes" id="UP000004478">
    <property type="component" value="Unassembled WGS sequence"/>
</dbReference>
<protein>
    <submittedName>
        <fullName evidence="1">Uncharacterized protein</fullName>
    </submittedName>
</protein>
<accession>K1KWD5</accession>
<evidence type="ECO:0000313" key="1">
    <source>
        <dbReference type="EMBL" id="EKB48470.1"/>
    </source>
</evidence>
<organism evidence="1 2">
    <name type="scientific">Cecembia lonarensis (strain CCUG 58316 / KCTC 22772 / LW9)</name>
    <dbReference type="NCBI Taxonomy" id="1225176"/>
    <lineage>
        <taxon>Bacteria</taxon>
        <taxon>Pseudomonadati</taxon>
        <taxon>Bacteroidota</taxon>
        <taxon>Cytophagia</taxon>
        <taxon>Cytophagales</taxon>
        <taxon>Cyclobacteriaceae</taxon>
        <taxon>Cecembia</taxon>
    </lineage>
</organism>
<keyword evidence="2" id="KW-1185">Reference proteome</keyword>
<sequence>MNFEYPFMVLLWVITENSEYYSKVNLNERHLPLKHNQ</sequence>
<evidence type="ECO:0000313" key="2">
    <source>
        <dbReference type="Proteomes" id="UP000004478"/>
    </source>
</evidence>
<name>K1KWD5_CECL9</name>
<comment type="caution">
    <text evidence="1">The sequence shown here is derived from an EMBL/GenBank/DDBJ whole genome shotgun (WGS) entry which is preliminary data.</text>
</comment>
<proteinExistence type="predicted"/>